<dbReference type="SUPFAM" id="SSF52096">
    <property type="entry name" value="ClpP/crotonase"/>
    <property type="match status" value="1"/>
</dbReference>
<dbReference type="RefSeq" id="WP_378281312.1">
    <property type="nucleotide sequence ID" value="NZ_JBHSON010000009.1"/>
</dbReference>
<keyword evidence="2" id="KW-1185">Reference proteome</keyword>
<proteinExistence type="predicted"/>
<gene>
    <name evidence="1" type="ORF">ACFPZN_08740</name>
</gene>
<protein>
    <recommendedName>
        <fullName evidence="3">Enoyl-CoA hydratase/isomerase family protein</fullName>
    </recommendedName>
</protein>
<comment type="caution">
    <text evidence="1">The sequence shown here is derived from an EMBL/GenBank/DDBJ whole genome shotgun (WGS) entry which is preliminary data.</text>
</comment>
<organism evidence="1 2">
    <name type="scientific">Actinomadura rugatobispora</name>
    <dbReference type="NCBI Taxonomy" id="1994"/>
    <lineage>
        <taxon>Bacteria</taxon>
        <taxon>Bacillati</taxon>
        <taxon>Actinomycetota</taxon>
        <taxon>Actinomycetes</taxon>
        <taxon>Streptosporangiales</taxon>
        <taxon>Thermomonosporaceae</taxon>
        <taxon>Actinomadura</taxon>
    </lineage>
</organism>
<dbReference type="Gene3D" id="3.90.226.10">
    <property type="entry name" value="2-enoyl-CoA Hydratase, Chain A, domain 1"/>
    <property type="match status" value="1"/>
</dbReference>
<dbReference type="EMBL" id="JBHSON010000009">
    <property type="protein sequence ID" value="MFC5745689.1"/>
    <property type="molecule type" value="Genomic_DNA"/>
</dbReference>
<name>A0ABW0ZUW9_9ACTN</name>
<accession>A0ABW0ZUW9</accession>
<evidence type="ECO:0008006" key="3">
    <source>
        <dbReference type="Google" id="ProtNLM"/>
    </source>
</evidence>
<evidence type="ECO:0000313" key="2">
    <source>
        <dbReference type="Proteomes" id="UP001596074"/>
    </source>
</evidence>
<dbReference type="Proteomes" id="UP001596074">
    <property type="component" value="Unassembled WGS sequence"/>
</dbReference>
<reference evidence="2" key="1">
    <citation type="journal article" date="2019" name="Int. J. Syst. Evol. Microbiol.">
        <title>The Global Catalogue of Microorganisms (GCM) 10K type strain sequencing project: providing services to taxonomists for standard genome sequencing and annotation.</title>
        <authorList>
            <consortium name="The Broad Institute Genomics Platform"/>
            <consortium name="The Broad Institute Genome Sequencing Center for Infectious Disease"/>
            <person name="Wu L."/>
            <person name="Ma J."/>
        </authorList>
    </citation>
    <scope>NUCLEOTIDE SEQUENCE [LARGE SCALE GENOMIC DNA]</scope>
    <source>
        <strain evidence="2">KCTC 42087</strain>
    </source>
</reference>
<evidence type="ECO:0000313" key="1">
    <source>
        <dbReference type="EMBL" id="MFC5745689.1"/>
    </source>
</evidence>
<sequence>MGLESDDLGTPASALDFPDDRVRAVAEEVAIQICRTAPQARLQVKRIVNDNYDRVDRTTFDVLPYNEEMAEGRRAFAERRDPSWMPEEFRTGGRL</sequence>
<dbReference type="InterPro" id="IPR029045">
    <property type="entry name" value="ClpP/crotonase-like_dom_sf"/>
</dbReference>